<feature type="compositionally biased region" description="Basic and acidic residues" evidence="1">
    <location>
        <begin position="1"/>
        <end position="14"/>
    </location>
</feature>
<proteinExistence type="predicted"/>
<dbReference type="EMBL" id="JAVRAA010000012">
    <property type="protein sequence ID" value="MDT0339362.1"/>
    <property type="molecule type" value="Genomic_DNA"/>
</dbReference>
<comment type="caution">
    <text evidence="2">The sequence shown here is derived from an EMBL/GenBank/DDBJ whole genome shotgun (WGS) entry which is preliminary data.</text>
</comment>
<dbReference type="RefSeq" id="WP_310835911.1">
    <property type="nucleotide sequence ID" value="NZ_JAVLSM010000002.1"/>
</dbReference>
<evidence type="ECO:0000313" key="2">
    <source>
        <dbReference type="EMBL" id="MDT0339362.1"/>
    </source>
</evidence>
<evidence type="ECO:0000256" key="1">
    <source>
        <dbReference type="SAM" id="MobiDB-lite"/>
    </source>
</evidence>
<accession>A0AAE4GCX7</accession>
<gene>
    <name evidence="2" type="ORF">RJN63_21180</name>
</gene>
<dbReference type="AlphaFoldDB" id="A0AAE4GCX7"/>
<feature type="region of interest" description="Disordered" evidence="1">
    <location>
        <begin position="1"/>
        <end position="39"/>
    </location>
</feature>
<protein>
    <submittedName>
        <fullName evidence="2">Uncharacterized protein</fullName>
    </submittedName>
</protein>
<organism evidence="2">
    <name type="scientific">Herbaspirillum huttiense subsp. nephrolepidis</name>
    <dbReference type="NCBI Taxonomy" id="3075126"/>
    <lineage>
        <taxon>Bacteria</taxon>
        <taxon>Pseudomonadati</taxon>
        <taxon>Pseudomonadota</taxon>
        <taxon>Betaproteobacteria</taxon>
        <taxon>Burkholderiales</taxon>
        <taxon>Oxalobacteraceae</taxon>
        <taxon>Herbaspirillum</taxon>
    </lineage>
</organism>
<name>A0AAE4GCX7_9BURK</name>
<feature type="compositionally biased region" description="Basic and acidic residues" evidence="1">
    <location>
        <begin position="30"/>
        <end position="39"/>
    </location>
</feature>
<sequence length="79" mass="9059">MGDESKYQPWDRRAHSPSAVPTPRPPLSGRDMERARETKSLVHQHMPEAIPMIRELANLGMIDGWRSVTFITKEENGNF</sequence>
<reference evidence="2" key="1">
    <citation type="submission" date="2023-02" db="EMBL/GenBank/DDBJ databases">
        <title>Description of Herbaspirillum huttiense subsp. nephrolepsisexaltata and Herbaspirillum huttiense subsp. lycopersicon.</title>
        <authorList>
            <person name="Poudel M."/>
            <person name="Sharma A."/>
            <person name="Goss E."/>
            <person name="Tapia J.H."/>
            <person name="Harmon C.M."/>
            <person name="Jones J.B."/>
        </authorList>
    </citation>
    <scope>NUCLEOTIDE SEQUENCE</scope>
    <source>
        <strain evidence="2">NC40101</strain>
    </source>
</reference>